<dbReference type="Proteomes" id="UP000247811">
    <property type="component" value="Unassembled WGS sequence"/>
</dbReference>
<keyword evidence="3" id="KW-1185">Reference proteome</keyword>
<name>A0A318H8L1_9BURK</name>
<gene>
    <name evidence="2" type="ORF">C7444_107109</name>
</gene>
<evidence type="ECO:0000256" key="1">
    <source>
        <dbReference type="SAM" id="MobiDB-lite"/>
    </source>
</evidence>
<proteinExistence type="predicted"/>
<comment type="caution">
    <text evidence="2">The sequence shown here is derived from an EMBL/GenBank/DDBJ whole genome shotgun (WGS) entry which is preliminary data.</text>
</comment>
<reference evidence="2 3" key="1">
    <citation type="submission" date="2018-05" db="EMBL/GenBank/DDBJ databases">
        <title>Genomic Encyclopedia of Type Strains, Phase IV (KMG-IV): sequencing the most valuable type-strain genomes for metagenomic binning, comparative biology and taxonomic classification.</title>
        <authorList>
            <person name="Goeker M."/>
        </authorList>
    </citation>
    <scope>NUCLEOTIDE SEQUENCE [LARGE SCALE GENOMIC DNA]</scope>
    <source>
        <strain evidence="2 3">DSM 566</strain>
    </source>
</reference>
<feature type="region of interest" description="Disordered" evidence="1">
    <location>
        <begin position="1"/>
        <end position="26"/>
    </location>
</feature>
<evidence type="ECO:0000313" key="2">
    <source>
        <dbReference type="EMBL" id="PXW96203.1"/>
    </source>
</evidence>
<dbReference type="RefSeq" id="WP_110400622.1">
    <property type="nucleotide sequence ID" value="NZ_QJJS01000007.1"/>
</dbReference>
<accession>A0A318H8L1</accession>
<dbReference type="OrthoDB" id="8854181at2"/>
<organism evidence="2 3">
    <name type="scientific">Sphaerotilus hippei</name>
    <dbReference type="NCBI Taxonomy" id="744406"/>
    <lineage>
        <taxon>Bacteria</taxon>
        <taxon>Pseudomonadati</taxon>
        <taxon>Pseudomonadota</taxon>
        <taxon>Betaproteobacteria</taxon>
        <taxon>Burkholderiales</taxon>
        <taxon>Sphaerotilaceae</taxon>
        <taxon>Sphaerotilus</taxon>
    </lineage>
</organism>
<protein>
    <submittedName>
        <fullName evidence="2">Uncharacterized protein</fullName>
    </submittedName>
</protein>
<dbReference type="AlphaFoldDB" id="A0A318H8L1"/>
<evidence type="ECO:0000313" key="3">
    <source>
        <dbReference type="Proteomes" id="UP000247811"/>
    </source>
</evidence>
<feature type="compositionally biased region" description="Basic and acidic residues" evidence="1">
    <location>
        <begin position="1"/>
        <end position="15"/>
    </location>
</feature>
<dbReference type="EMBL" id="QJJS01000007">
    <property type="protein sequence ID" value="PXW96203.1"/>
    <property type="molecule type" value="Genomic_DNA"/>
</dbReference>
<sequence>MSTKTDDRNPTDKIDSNGLRYRNKTPGSPFAAQGAFASGTMSCFLCGKHRPRNMLKSRRLLGRNEAVCAPNCAEVDGILAQQA</sequence>